<gene>
    <name evidence="1" type="ORF">UU48_C0047G0006</name>
</gene>
<dbReference type="Proteomes" id="UP000034746">
    <property type="component" value="Unassembled WGS sequence"/>
</dbReference>
<reference evidence="1 2" key="1">
    <citation type="journal article" date="2015" name="Nature">
        <title>rRNA introns, odd ribosomes, and small enigmatic genomes across a large radiation of phyla.</title>
        <authorList>
            <person name="Brown C.T."/>
            <person name="Hug L.A."/>
            <person name="Thomas B.C."/>
            <person name="Sharon I."/>
            <person name="Castelle C.J."/>
            <person name="Singh A."/>
            <person name="Wilkins M.J."/>
            <person name="Williams K.H."/>
            <person name="Banfield J.F."/>
        </authorList>
    </citation>
    <scope>NUCLEOTIDE SEQUENCE [LARGE SCALE GENOMIC DNA]</scope>
</reference>
<proteinExistence type="predicted"/>
<evidence type="ECO:0000313" key="2">
    <source>
        <dbReference type="Proteomes" id="UP000034746"/>
    </source>
</evidence>
<accession>A0A0G0V7H7</accession>
<organism evidence="1 2">
    <name type="scientific">Candidatus Uhrbacteria bacterium GW2011_GWF2_41_16</name>
    <dbReference type="NCBI Taxonomy" id="1618997"/>
    <lineage>
        <taxon>Bacteria</taxon>
        <taxon>Candidatus Uhriibacteriota</taxon>
    </lineage>
</organism>
<name>A0A0G0V7H7_9BACT</name>
<sequence length="79" mass="8659">MFLLMKKTLKRLALLWLFPALFLPGIFAVLAGLLWGAINVSTGTAVKVGTILAANQFFVNTKQEINAYLLVPYGAHPEL</sequence>
<comment type="caution">
    <text evidence="1">The sequence shown here is derived from an EMBL/GenBank/DDBJ whole genome shotgun (WGS) entry which is preliminary data.</text>
</comment>
<evidence type="ECO:0000313" key="1">
    <source>
        <dbReference type="EMBL" id="KKR95611.1"/>
    </source>
</evidence>
<dbReference type="AlphaFoldDB" id="A0A0G0V7H7"/>
<dbReference type="EMBL" id="LCAU01000047">
    <property type="protein sequence ID" value="KKR95611.1"/>
    <property type="molecule type" value="Genomic_DNA"/>
</dbReference>
<protein>
    <submittedName>
        <fullName evidence="1">Uncharacterized protein</fullName>
    </submittedName>
</protein>